<dbReference type="WBParaSite" id="PgE026_g002_t03">
    <property type="protein sequence ID" value="PgE026_g002_t03"/>
    <property type="gene ID" value="PgE026_g002"/>
</dbReference>
<dbReference type="Proteomes" id="UP000887569">
    <property type="component" value="Unplaced"/>
</dbReference>
<name>A0A914ZXR1_PARUN</name>
<accession>A0A914ZXR1</accession>
<dbReference type="AlphaFoldDB" id="A0A914ZXR1"/>
<proteinExistence type="predicted"/>
<sequence>MDDYSDTVRSRDELIIRDPKKQFVHWSQMFDLRPSTTLRLNQTLCELFVGSKRDLIVPALKWDEGVSFSSAAKYSRTGIGDSEESLSAKGMEHASLSTRKYSERSRREVKISEWQAAVKAVAAEGDEVKQVGETEEGSAARFFFRKDTRKSSVSVREGERRSTGFWGVFQENERTGAVILDKTNPDVVGL</sequence>
<reference evidence="2" key="1">
    <citation type="submission" date="2022-11" db="UniProtKB">
        <authorList>
            <consortium name="WormBaseParasite"/>
        </authorList>
    </citation>
    <scope>IDENTIFICATION</scope>
</reference>
<protein>
    <submittedName>
        <fullName evidence="2">Ovule protein</fullName>
    </submittedName>
</protein>
<keyword evidence="1" id="KW-1185">Reference proteome</keyword>
<organism evidence="1 2">
    <name type="scientific">Parascaris univalens</name>
    <name type="common">Nematode worm</name>
    <dbReference type="NCBI Taxonomy" id="6257"/>
    <lineage>
        <taxon>Eukaryota</taxon>
        <taxon>Metazoa</taxon>
        <taxon>Ecdysozoa</taxon>
        <taxon>Nematoda</taxon>
        <taxon>Chromadorea</taxon>
        <taxon>Rhabditida</taxon>
        <taxon>Spirurina</taxon>
        <taxon>Ascaridomorpha</taxon>
        <taxon>Ascaridoidea</taxon>
        <taxon>Ascarididae</taxon>
        <taxon>Parascaris</taxon>
    </lineage>
</organism>
<evidence type="ECO:0000313" key="1">
    <source>
        <dbReference type="Proteomes" id="UP000887569"/>
    </source>
</evidence>
<evidence type="ECO:0000313" key="2">
    <source>
        <dbReference type="WBParaSite" id="PgE026_g002_t03"/>
    </source>
</evidence>